<dbReference type="PANTHER" id="PTHR33395">
    <property type="entry name" value="TRANSCRIPTASE, PUTATIVE-RELATED-RELATED"/>
    <property type="match status" value="1"/>
</dbReference>
<evidence type="ECO:0000313" key="2">
    <source>
        <dbReference type="Proteomes" id="UP001152795"/>
    </source>
</evidence>
<proteinExistence type="predicted"/>
<protein>
    <submittedName>
        <fullName evidence="1">Uncharacterized protein</fullName>
    </submittedName>
</protein>
<gene>
    <name evidence="1" type="ORF">PACLA_8A049380</name>
</gene>
<dbReference type="EMBL" id="CACRXK020004717">
    <property type="protein sequence ID" value="CAB4003752.1"/>
    <property type="molecule type" value="Genomic_DNA"/>
</dbReference>
<dbReference type="AlphaFoldDB" id="A0A6S7ICE7"/>
<organism evidence="1 2">
    <name type="scientific">Paramuricea clavata</name>
    <name type="common">Red gorgonian</name>
    <name type="synonym">Violescent sea-whip</name>
    <dbReference type="NCBI Taxonomy" id="317549"/>
    <lineage>
        <taxon>Eukaryota</taxon>
        <taxon>Metazoa</taxon>
        <taxon>Cnidaria</taxon>
        <taxon>Anthozoa</taxon>
        <taxon>Octocorallia</taxon>
        <taxon>Malacalcyonacea</taxon>
        <taxon>Plexauridae</taxon>
        <taxon>Paramuricea</taxon>
    </lineage>
</organism>
<keyword evidence="2" id="KW-1185">Reference proteome</keyword>
<dbReference type="Proteomes" id="UP001152795">
    <property type="component" value="Unassembled WGS sequence"/>
</dbReference>
<accession>A0A6S7ICE7</accession>
<sequence>MKKVFPAESKHVATNVLIDGKLSKDKKQIANAFGVYFTETVSRLHQSFSNLCNNIGNITSQCFFNRLNSGFVFKFEEVKEQFILNNLHKIDVKKAAGLDNIPPRLLEDSANVIARPLTKIINVSFEQGTVPDDFKLAKVIPVFKKGQPENINNYRPISVLSTVSKLLEKAVHEQLTKRCLQEPYL</sequence>
<dbReference type="OrthoDB" id="10066052at2759"/>
<reference evidence="1" key="1">
    <citation type="submission" date="2020-04" db="EMBL/GenBank/DDBJ databases">
        <authorList>
            <person name="Alioto T."/>
            <person name="Alioto T."/>
            <person name="Gomez Garrido J."/>
        </authorList>
    </citation>
    <scope>NUCLEOTIDE SEQUENCE</scope>
    <source>
        <strain evidence="1">A484AB</strain>
    </source>
</reference>
<evidence type="ECO:0000313" key="1">
    <source>
        <dbReference type="EMBL" id="CAB4003752.1"/>
    </source>
</evidence>
<dbReference type="PANTHER" id="PTHR33395:SF22">
    <property type="entry name" value="REVERSE TRANSCRIPTASE DOMAIN-CONTAINING PROTEIN"/>
    <property type="match status" value="1"/>
</dbReference>
<comment type="caution">
    <text evidence="1">The sequence shown here is derived from an EMBL/GenBank/DDBJ whole genome shotgun (WGS) entry which is preliminary data.</text>
</comment>
<name>A0A6S7ICE7_PARCT</name>